<keyword evidence="3" id="KW-0057">Aromatic amino acid biosynthesis</keyword>
<dbReference type="SUPFAM" id="SSF51569">
    <property type="entry name" value="Aldolase"/>
    <property type="match status" value="1"/>
</dbReference>
<keyword evidence="3" id="KW-0028">Amino-acid biosynthesis</keyword>
<dbReference type="InterPro" id="IPR002480">
    <property type="entry name" value="DAHP_synth_2"/>
</dbReference>
<gene>
    <name evidence="4" type="ORF">RIF23_14550</name>
</gene>
<comment type="pathway">
    <text evidence="3">Metabolic intermediate biosynthesis; chorismate biosynthesis; chorismate from D-erythrose 4-phosphate and phosphoenolpyruvate: step 1/7.</text>
</comment>
<dbReference type="RefSeq" id="WP_310913068.1">
    <property type="nucleotide sequence ID" value="NZ_JAVLVT010000006.1"/>
</dbReference>
<comment type="catalytic activity">
    <reaction evidence="3">
        <text>D-erythrose 4-phosphate + phosphoenolpyruvate + H2O = 7-phospho-2-dehydro-3-deoxy-D-arabino-heptonate + phosphate</text>
        <dbReference type="Rhea" id="RHEA:14717"/>
        <dbReference type="ChEBI" id="CHEBI:15377"/>
        <dbReference type="ChEBI" id="CHEBI:16897"/>
        <dbReference type="ChEBI" id="CHEBI:43474"/>
        <dbReference type="ChEBI" id="CHEBI:58394"/>
        <dbReference type="ChEBI" id="CHEBI:58702"/>
        <dbReference type="EC" id="2.5.1.54"/>
    </reaction>
</comment>
<dbReference type="PANTHER" id="PTHR21337">
    <property type="entry name" value="PHOSPHO-2-DEHYDRO-3-DEOXYHEPTONATE ALDOLASE 1, 2"/>
    <property type="match status" value="1"/>
</dbReference>
<dbReference type="EMBL" id="JAVLVT010000006">
    <property type="protein sequence ID" value="MDS1271516.1"/>
    <property type="molecule type" value="Genomic_DNA"/>
</dbReference>
<protein>
    <recommendedName>
        <fullName evidence="3">Phospho-2-dehydro-3-deoxyheptonate aldolase</fullName>
        <ecNumber evidence="3">2.5.1.54</ecNumber>
    </recommendedName>
</protein>
<evidence type="ECO:0000313" key="5">
    <source>
        <dbReference type="Proteomes" id="UP001250214"/>
    </source>
</evidence>
<dbReference type="PANTHER" id="PTHR21337:SF0">
    <property type="entry name" value="PHOSPHO-2-DEHYDRO-3-DEOXYHEPTONATE ALDOLASE"/>
    <property type="match status" value="1"/>
</dbReference>
<evidence type="ECO:0000256" key="3">
    <source>
        <dbReference type="RuleBase" id="RU363071"/>
    </source>
</evidence>
<keyword evidence="5" id="KW-1185">Reference proteome</keyword>
<proteinExistence type="inferred from homology"/>
<comment type="similarity">
    <text evidence="1 3">Belongs to the class-II DAHP synthase family.</text>
</comment>
<sequence length="419" mass="45838">MSDLSTAPTLLNARHQPDWACPEDLADSLEQLRSRAPLVTFPARYSLQRELSDIASGHGLFLQSGDCAERFADATPERMGAKIELLGRMADLVESATATPVVRIGRFAGQHAKPRSQRTETTADGRVLPVYLGDAVNAAEEDAQARTCDARRLLSSYDHSARALDSLFPAGLLPPYGGVDAPFSVTYASHEALLIDYENALVREEEHGRGHYASSAHYLWIGERTRDVDGAHVAFAERVNNPIGVKVGPHACAAELTTLVRRLAEGHAPGRLSLIIRMGDSIEERLPLLLQEMGTAAHRVLWVCDPMHGNTRNNRHGQKTRVMTDILAEVRRCLTVLRKHGLRLSGLHLETTPEPVLECVDSAADLEHHLDRYTSACDPRLNGEQALAVVSAAVGWGWSGFDPPPSGFGLPREAKEDIR</sequence>
<evidence type="ECO:0000313" key="4">
    <source>
        <dbReference type="EMBL" id="MDS1271516.1"/>
    </source>
</evidence>
<organism evidence="4 5">
    <name type="scientific">Lipingzhangella rawalii</name>
    <dbReference type="NCBI Taxonomy" id="2055835"/>
    <lineage>
        <taxon>Bacteria</taxon>
        <taxon>Bacillati</taxon>
        <taxon>Actinomycetota</taxon>
        <taxon>Actinomycetes</taxon>
        <taxon>Streptosporangiales</taxon>
        <taxon>Nocardiopsidaceae</taxon>
        <taxon>Lipingzhangella</taxon>
    </lineage>
</organism>
<dbReference type="Proteomes" id="UP001250214">
    <property type="component" value="Unassembled WGS sequence"/>
</dbReference>
<dbReference type="InterPro" id="IPR013785">
    <property type="entry name" value="Aldolase_TIM"/>
</dbReference>
<evidence type="ECO:0000256" key="1">
    <source>
        <dbReference type="ARBA" id="ARBA00008911"/>
    </source>
</evidence>
<evidence type="ECO:0000256" key="2">
    <source>
        <dbReference type="ARBA" id="ARBA00022679"/>
    </source>
</evidence>
<dbReference type="EC" id="2.5.1.54" evidence="3"/>
<dbReference type="Pfam" id="PF01474">
    <property type="entry name" value="DAHP_synth_2"/>
    <property type="match status" value="2"/>
</dbReference>
<comment type="caution">
    <text evidence="4">The sequence shown here is derived from an EMBL/GenBank/DDBJ whole genome shotgun (WGS) entry which is preliminary data.</text>
</comment>
<dbReference type="GO" id="GO:0003849">
    <property type="term" value="F:3-deoxy-7-phosphoheptulonate synthase activity"/>
    <property type="evidence" value="ECO:0007669"/>
    <property type="project" value="UniProtKB-EC"/>
</dbReference>
<accession>A0ABU2H877</accession>
<reference evidence="5" key="1">
    <citation type="submission" date="2023-07" db="EMBL/GenBank/DDBJ databases">
        <title>Novel species in the genus Lipingzhangella isolated from Sambhar Salt Lake.</title>
        <authorList>
            <person name="Jiya N."/>
            <person name="Kajale S."/>
            <person name="Sharma A."/>
        </authorList>
    </citation>
    <scope>NUCLEOTIDE SEQUENCE [LARGE SCALE GENOMIC DNA]</scope>
    <source>
        <strain evidence="5">LS1_29</strain>
    </source>
</reference>
<dbReference type="Gene3D" id="3.20.20.70">
    <property type="entry name" value="Aldolase class I"/>
    <property type="match status" value="1"/>
</dbReference>
<keyword evidence="2 3" id="KW-0808">Transferase</keyword>
<name>A0ABU2H877_9ACTN</name>